<accession>A0A1I7UGH6</accession>
<proteinExistence type="predicted"/>
<protein>
    <submittedName>
        <fullName evidence="3">F-box domain-containing protein</fullName>
    </submittedName>
</protein>
<evidence type="ECO:0000313" key="2">
    <source>
        <dbReference type="Proteomes" id="UP000095282"/>
    </source>
</evidence>
<dbReference type="WBParaSite" id="Csp11.Scaffold629.g9090.t1">
    <property type="protein sequence ID" value="Csp11.Scaffold629.g9090.t1"/>
    <property type="gene ID" value="Csp11.Scaffold629.g9090"/>
</dbReference>
<name>A0A1I7UGH6_9PELO</name>
<dbReference type="PANTHER" id="PTHR31379:SF1">
    <property type="entry name" value="F-BOX C PROTEIN-RELATED"/>
    <property type="match status" value="1"/>
</dbReference>
<keyword evidence="1" id="KW-1133">Transmembrane helix</keyword>
<keyword evidence="1" id="KW-0812">Transmembrane</keyword>
<sequence>MMSSKQISYPSLKAILQYMEANQRIQLAIQCPEVRTADRVAPLHARLIYLGRTFIQINKILYHFGVIRHFPPNCGPELFHENNRKGGAQNELDEFSTRDLLADYEFLEGDVFIQSPDNPFVIRDEEEDNQMHEGNQRRLEDLRMLEEVAPDPERRELIELMEAGIYTWQHRKRGVKPKVTHFIQMTTVLREGRRIERVEYRRRMYEGVKYILNRFLGDRKYPVRTPNLRLDLKGGIIRLPETLKFLVSGIGISCQVDQIMRALEDVIVKESFPLDHLKINGTDDFGLVRNSEHQVVRTARRVTFYNRSQTNEWFDIIMNAENLILEFLNCYFSTEQLSLIVDKLVAEKRCRGTRWSFGIGKKERVMDFLHFIARKPGFIAAEYEECPEIQFLLVLPITEETTLQIRCNYLANTSYYEDKERPNWLIKISVGGDVTILESEEERFRRRMGQEVKRWKLGTVSAFFVSFIGLVVWFLMNMYEHYRRK</sequence>
<keyword evidence="1" id="KW-0472">Membrane</keyword>
<dbReference type="eggNOG" id="ENOG502TJE4">
    <property type="taxonomic scope" value="Eukaryota"/>
</dbReference>
<dbReference type="AlphaFoldDB" id="A0A1I7UGH6"/>
<evidence type="ECO:0000313" key="3">
    <source>
        <dbReference type="WBParaSite" id="Csp11.Scaffold629.g9090.t1"/>
    </source>
</evidence>
<dbReference type="PANTHER" id="PTHR31379">
    <property type="entry name" value="F-BOX C PROTEIN-RELATED-RELATED"/>
    <property type="match status" value="1"/>
</dbReference>
<dbReference type="InterPro" id="IPR021942">
    <property type="entry name" value="DUF3557"/>
</dbReference>
<reference evidence="3" key="1">
    <citation type="submission" date="2016-11" db="UniProtKB">
        <authorList>
            <consortium name="WormBaseParasite"/>
        </authorList>
    </citation>
    <scope>IDENTIFICATION</scope>
</reference>
<evidence type="ECO:0000256" key="1">
    <source>
        <dbReference type="SAM" id="Phobius"/>
    </source>
</evidence>
<organism evidence="2 3">
    <name type="scientific">Caenorhabditis tropicalis</name>
    <dbReference type="NCBI Taxonomy" id="1561998"/>
    <lineage>
        <taxon>Eukaryota</taxon>
        <taxon>Metazoa</taxon>
        <taxon>Ecdysozoa</taxon>
        <taxon>Nematoda</taxon>
        <taxon>Chromadorea</taxon>
        <taxon>Rhabditida</taxon>
        <taxon>Rhabditina</taxon>
        <taxon>Rhabditomorpha</taxon>
        <taxon>Rhabditoidea</taxon>
        <taxon>Rhabditidae</taxon>
        <taxon>Peloderinae</taxon>
        <taxon>Caenorhabditis</taxon>
    </lineage>
</organism>
<dbReference type="Proteomes" id="UP000095282">
    <property type="component" value="Unplaced"/>
</dbReference>
<feature type="transmembrane region" description="Helical" evidence="1">
    <location>
        <begin position="455"/>
        <end position="476"/>
    </location>
</feature>
<dbReference type="Pfam" id="PF12078">
    <property type="entry name" value="DUF3557"/>
    <property type="match status" value="1"/>
</dbReference>
<keyword evidence="2" id="KW-1185">Reference proteome</keyword>